<name>A0ABW2SLI7_9ACTO</name>
<organism evidence="2 3">
    <name type="scientific">Schaalia naturae</name>
    <dbReference type="NCBI Taxonomy" id="635203"/>
    <lineage>
        <taxon>Bacteria</taxon>
        <taxon>Bacillati</taxon>
        <taxon>Actinomycetota</taxon>
        <taxon>Actinomycetes</taxon>
        <taxon>Actinomycetales</taxon>
        <taxon>Actinomycetaceae</taxon>
        <taxon>Schaalia</taxon>
    </lineage>
</organism>
<dbReference type="Pfam" id="PF04229">
    <property type="entry name" value="GrpB"/>
    <property type="match status" value="1"/>
</dbReference>
<accession>A0ABW2SLI7</accession>
<feature type="region of interest" description="Disordered" evidence="1">
    <location>
        <begin position="266"/>
        <end position="286"/>
    </location>
</feature>
<dbReference type="Gene3D" id="3.30.460.10">
    <property type="entry name" value="Beta Polymerase, domain 2"/>
    <property type="match status" value="1"/>
</dbReference>
<protein>
    <submittedName>
        <fullName evidence="2">GrpB family protein</fullName>
    </submittedName>
</protein>
<feature type="region of interest" description="Disordered" evidence="1">
    <location>
        <begin position="52"/>
        <end position="79"/>
    </location>
</feature>
<dbReference type="SUPFAM" id="SSF81301">
    <property type="entry name" value="Nucleotidyltransferase"/>
    <property type="match status" value="1"/>
</dbReference>
<dbReference type="PANTHER" id="PTHR34822:SF1">
    <property type="entry name" value="GRPB FAMILY PROTEIN"/>
    <property type="match status" value="1"/>
</dbReference>
<dbReference type="Proteomes" id="UP001596527">
    <property type="component" value="Unassembled WGS sequence"/>
</dbReference>
<sequence>MAENAVDHPSFVGYRFKRLLVPVPQVVMSWVLEDGWRRRAALARHRPRLGPVGAWTGDEQRRPAAVPRSTTGDRDSSPPCLSEMTLEELWRIFPIVLRRHDPAYGQWFEQVRHELQAQWGPLAVRISHIGSTAVPGLLAKPTVDILLELSIGVAPRQALERLIASGWTRMSGDVLEPMRLAMNRGYTPRGYADRVFHLHVRHPGDPDELYFRDYLIDHSDVRDEYGALKRGLQMRFEHDREAYTEAKTPFIRAATARARAQYGPRHALGREPSGAAPVVPHGIVRS</sequence>
<gene>
    <name evidence="2" type="ORF">ACFQWG_07235</name>
</gene>
<keyword evidence="3" id="KW-1185">Reference proteome</keyword>
<evidence type="ECO:0000313" key="2">
    <source>
        <dbReference type="EMBL" id="MFC7580990.1"/>
    </source>
</evidence>
<dbReference type="InterPro" id="IPR007344">
    <property type="entry name" value="GrpB/CoaE"/>
</dbReference>
<evidence type="ECO:0000256" key="1">
    <source>
        <dbReference type="SAM" id="MobiDB-lite"/>
    </source>
</evidence>
<dbReference type="EMBL" id="JBHTEF010000001">
    <property type="protein sequence ID" value="MFC7580990.1"/>
    <property type="molecule type" value="Genomic_DNA"/>
</dbReference>
<evidence type="ECO:0000313" key="3">
    <source>
        <dbReference type="Proteomes" id="UP001596527"/>
    </source>
</evidence>
<dbReference type="InterPro" id="IPR043519">
    <property type="entry name" value="NT_sf"/>
</dbReference>
<dbReference type="PANTHER" id="PTHR34822">
    <property type="entry name" value="GRPB DOMAIN PROTEIN (AFU_ORTHOLOGUE AFUA_1G01530)"/>
    <property type="match status" value="1"/>
</dbReference>
<reference evidence="3" key="1">
    <citation type="journal article" date="2019" name="Int. J. Syst. Evol. Microbiol.">
        <title>The Global Catalogue of Microorganisms (GCM) 10K type strain sequencing project: providing services to taxonomists for standard genome sequencing and annotation.</title>
        <authorList>
            <consortium name="The Broad Institute Genomics Platform"/>
            <consortium name="The Broad Institute Genome Sequencing Center for Infectious Disease"/>
            <person name="Wu L."/>
            <person name="Ma J."/>
        </authorList>
    </citation>
    <scope>NUCLEOTIDE SEQUENCE [LARGE SCALE GENOMIC DNA]</scope>
    <source>
        <strain evidence="3">CCUG 56698</strain>
    </source>
</reference>
<comment type="caution">
    <text evidence="2">The sequence shown here is derived from an EMBL/GenBank/DDBJ whole genome shotgun (WGS) entry which is preliminary data.</text>
</comment>
<dbReference type="RefSeq" id="WP_380973729.1">
    <property type="nucleotide sequence ID" value="NZ_JBHTEF010000001.1"/>
</dbReference>
<proteinExistence type="predicted"/>